<dbReference type="PROSITE" id="PS50995">
    <property type="entry name" value="HTH_MARR_2"/>
    <property type="match status" value="1"/>
</dbReference>
<sequence length="171" mass="18920">MPRPSPSVLVPASDVDASPVLKATREPLLDLFERLIRVANSDVARRELMNTVGFPGADVPTFLAVNQLALHGALRPTDLAERLETGRPNLTKIVQRLESLGLAARVADPSDERGVLVALTDEGRRIAKRVIRTEREWVTATLVGWEDEEVSTFTQLLAKFVDRLDSASRER</sequence>
<proteinExistence type="predicted"/>
<keyword evidence="3" id="KW-1185">Reference proteome</keyword>
<dbReference type="InterPro" id="IPR039422">
    <property type="entry name" value="MarR/SlyA-like"/>
</dbReference>
<dbReference type="Pfam" id="PF12802">
    <property type="entry name" value="MarR_2"/>
    <property type="match status" value="1"/>
</dbReference>
<dbReference type="PANTHER" id="PTHR33164">
    <property type="entry name" value="TRANSCRIPTIONAL REGULATOR, MARR FAMILY"/>
    <property type="match status" value="1"/>
</dbReference>
<evidence type="ECO:0000259" key="1">
    <source>
        <dbReference type="PROSITE" id="PS50995"/>
    </source>
</evidence>
<evidence type="ECO:0000313" key="3">
    <source>
        <dbReference type="Proteomes" id="UP000824504"/>
    </source>
</evidence>
<dbReference type="PANTHER" id="PTHR33164:SF57">
    <property type="entry name" value="MARR-FAMILY TRANSCRIPTIONAL REGULATOR"/>
    <property type="match status" value="1"/>
</dbReference>
<dbReference type="SMART" id="SM00347">
    <property type="entry name" value="HTH_MARR"/>
    <property type="match status" value="1"/>
</dbReference>
<dbReference type="Proteomes" id="UP000824504">
    <property type="component" value="Chromosome"/>
</dbReference>
<protein>
    <submittedName>
        <fullName evidence="2">MarR family transcriptional regulator</fullName>
    </submittedName>
</protein>
<evidence type="ECO:0000313" key="2">
    <source>
        <dbReference type="EMBL" id="QXT63476.1"/>
    </source>
</evidence>
<dbReference type="EMBL" id="CP079216">
    <property type="protein sequence ID" value="QXT63476.1"/>
    <property type="molecule type" value="Genomic_DNA"/>
</dbReference>
<accession>A0ABX8SJE2</accession>
<reference evidence="2 3" key="1">
    <citation type="submission" date="2021-07" db="EMBL/GenBank/DDBJ databases">
        <title>complete genome sequencing of Tessaracoccus sp.J1M15.</title>
        <authorList>
            <person name="Bae J.-W."/>
            <person name="Kim D.-y."/>
        </authorList>
    </citation>
    <scope>NUCLEOTIDE SEQUENCE [LARGE SCALE GENOMIC DNA]</scope>
    <source>
        <strain evidence="2 3">J1M15</strain>
    </source>
</reference>
<gene>
    <name evidence="2" type="ORF">KDB89_03065</name>
</gene>
<dbReference type="InterPro" id="IPR000835">
    <property type="entry name" value="HTH_MarR-typ"/>
</dbReference>
<name>A0ABX8SJE2_9ACTN</name>
<organism evidence="2 3">
    <name type="scientific">Tessaracoccus palaemonis</name>
    <dbReference type="NCBI Taxonomy" id="2829499"/>
    <lineage>
        <taxon>Bacteria</taxon>
        <taxon>Bacillati</taxon>
        <taxon>Actinomycetota</taxon>
        <taxon>Actinomycetes</taxon>
        <taxon>Propionibacteriales</taxon>
        <taxon>Propionibacteriaceae</taxon>
        <taxon>Tessaracoccus</taxon>
    </lineage>
</organism>
<feature type="domain" description="HTH marR-type" evidence="1">
    <location>
        <begin position="25"/>
        <end position="162"/>
    </location>
</feature>
<dbReference type="RefSeq" id="WP_219083404.1">
    <property type="nucleotide sequence ID" value="NZ_CP079216.1"/>
</dbReference>